<sequence>YLLTYQKQFKNEITSQDNRLIEYFLECSFVEIYTYLQTTIKNKAKFIFYLSKYFLSITTDMKKRFIVFSYKKYKQKKLV</sequence>
<gene>
    <name evidence="1" type="ORF">DM482_03090</name>
</gene>
<dbReference type="EMBL" id="QJPJ01000003">
    <property type="protein sequence ID" value="PXZ40163.1"/>
    <property type="molecule type" value="Genomic_DNA"/>
</dbReference>
<name>A0AAE5WJ36_AVIPA</name>
<dbReference type="Proteomes" id="UP000247594">
    <property type="component" value="Unassembled WGS sequence"/>
</dbReference>
<dbReference type="AlphaFoldDB" id="A0AAE5WJ36"/>
<feature type="non-terminal residue" evidence="1">
    <location>
        <position position="1"/>
    </location>
</feature>
<protein>
    <submittedName>
        <fullName evidence="1">Glycosyltransferase family 2 protein</fullName>
    </submittedName>
</protein>
<proteinExistence type="predicted"/>
<comment type="caution">
    <text evidence="1">The sequence shown here is derived from an EMBL/GenBank/DDBJ whole genome shotgun (WGS) entry which is preliminary data.</text>
</comment>
<reference evidence="1 2" key="1">
    <citation type="submission" date="2018-06" db="EMBL/GenBank/DDBJ databases">
        <authorList>
            <person name="Teymurazov M."/>
            <person name="Kislichkina A."/>
            <person name="Abaymova A."/>
            <person name="Mukhina T."/>
            <person name="Mayskaya N."/>
            <person name="Svetoch E."/>
            <person name="Bogun A."/>
        </authorList>
    </citation>
    <scope>NUCLEOTIDE SEQUENCE [LARGE SCALE GENOMIC DNA]</scope>
    <source>
        <strain evidence="1 2">SCPM-O-B-8406</strain>
    </source>
</reference>
<evidence type="ECO:0000313" key="1">
    <source>
        <dbReference type="EMBL" id="PXZ40163.1"/>
    </source>
</evidence>
<evidence type="ECO:0000313" key="2">
    <source>
        <dbReference type="Proteomes" id="UP000247594"/>
    </source>
</evidence>
<organism evidence="1 2">
    <name type="scientific">Avibacterium paragallinarum</name>
    <name type="common">Haemophilus gallinarum</name>
    <dbReference type="NCBI Taxonomy" id="728"/>
    <lineage>
        <taxon>Bacteria</taxon>
        <taxon>Pseudomonadati</taxon>
        <taxon>Pseudomonadota</taxon>
        <taxon>Gammaproteobacteria</taxon>
        <taxon>Pasteurellales</taxon>
        <taxon>Pasteurellaceae</taxon>
        <taxon>Avibacterium</taxon>
    </lineage>
</organism>
<accession>A0AAE5WJ36</accession>